<comment type="caution">
    <text evidence="3">The sequence shown here is derived from an EMBL/GenBank/DDBJ whole genome shotgun (WGS) entry which is preliminary data.</text>
</comment>
<evidence type="ECO:0000313" key="4">
    <source>
        <dbReference type="Proteomes" id="UP000664096"/>
    </source>
</evidence>
<keyword evidence="2" id="KW-1133">Transmembrane helix</keyword>
<feature type="region of interest" description="Disordered" evidence="1">
    <location>
        <begin position="165"/>
        <end position="191"/>
    </location>
</feature>
<protein>
    <submittedName>
        <fullName evidence="3">Uncharacterized protein</fullName>
    </submittedName>
</protein>
<name>A0A939EJV7_9HYPH</name>
<feature type="transmembrane region" description="Helical" evidence="2">
    <location>
        <begin position="44"/>
        <end position="67"/>
    </location>
</feature>
<evidence type="ECO:0000256" key="1">
    <source>
        <dbReference type="SAM" id="MobiDB-lite"/>
    </source>
</evidence>
<keyword evidence="2" id="KW-0812">Transmembrane</keyword>
<dbReference type="EMBL" id="JAEKJZ010000008">
    <property type="protein sequence ID" value="MBN9673747.1"/>
    <property type="molecule type" value="Genomic_DNA"/>
</dbReference>
<keyword evidence="2" id="KW-0472">Membrane</keyword>
<dbReference type="RefSeq" id="WP_207143952.1">
    <property type="nucleotide sequence ID" value="NZ_JAEKJZ010000008.1"/>
</dbReference>
<proteinExistence type="predicted"/>
<reference evidence="3" key="1">
    <citation type="submission" date="2020-12" db="EMBL/GenBank/DDBJ databases">
        <title>Oil enriched cultivation method for isolating marine PHA-producing bacteria.</title>
        <authorList>
            <person name="Zheng W."/>
            <person name="Yu S."/>
            <person name="Huang Y."/>
        </authorList>
    </citation>
    <scope>NUCLEOTIDE SEQUENCE</scope>
    <source>
        <strain evidence="3">SY-2-12</strain>
    </source>
</reference>
<dbReference type="Proteomes" id="UP000664096">
    <property type="component" value="Unassembled WGS sequence"/>
</dbReference>
<sequence length="208" mass="22915">MKHSRISPDDTAVRYLGVPGWSRLPLSVEPPEAGGHYLPRHVRLLIALNIVSGALALLLLAGLVLSWSSNAELNTVRQELKDLQRFEKRILARLDTMNNGVQHRLAKIDRRMGVIQSDVGLVTRGRRDPAVTVESIATMVRDSGGYFGTATAELLLAPELSEQSTQRFVPDRSTPGLSFSDGGAPEGDASLFKRVVTEDGKVRYEMRR</sequence>
<accession>A0A939EJV7</accession>
<organism evidence="3 4">
    <name type="scientific">Roseibium aggregatum</name>
    <dbReference type="NCBI Taxonomy" id="187304"/>
    <lineage>
        <taxon>Bacteria</taxon>
        <taxon>Pseudomonadati</taxon>
        <taxon>Pseudomonadota</taxon>
        <taxon>Alphaproteobacteria</taxon>
        <taxon>Hyphomicrobiales</taxon>
        <taxon>Stappiaceae</taxon>
        <taxon>Roseibium</taxon>
    </lineage>
</organism>
<gene>
    <name evidence="3" type="ORF">JF539_25555</name>
</gene>
<dbReference type="AlphaFoldDB" id="A0A939EJV7"/>
<evidence type="ECO:0000256" key="2">
    <source>
        <dbReference type="SAM" id="Phobius"/>
    </source>
</evidence>
<evidence type="ECO:0000313" key="3">
    <source>
        <dbReference type="EMBL" id="MBN9673747.1"/>
    </source>
</evidence>